<dbReference type="Pfam" id="PF01370">
    <property type="entry name" value="Epimerase"/>
    <property type="match status" value="1"/>
</dbReference>
<feature type="non-terminal residue" evidence="4">
    <location>
        <position position="302"/>
    </location>
</feature>
<evidence type="ECO:0000256" key="2">
    <source>
        <dbReference type="ARBA" id="ARBA00023445"/>
    </source>
</evidence>
<keyword evidence="1" id="KW-0560">Oxidoreductase</keyword>
<dbReference type="AlphaFoldDB" id="A0A9P8VBV6"/>
<evidence type="ECO:0000313" key="5">
    <source>
        <dbReference type="Proteomes" id="UP000770015"/>
    </source>
</evidence>
<reference evidence="4" key="1">
    <citation type="journal article" date="2021" name="Nat. Commun.">
        <title>Genetic determinants of endophytism in the Arabidopsis root mycobiome.</title>
        <authorList>
            <person name="Mesny F."/>
            <person name="Miyauchi S."/>
            <person name="Thiergart T."/>
            <person name="Pickel B."/>
            <person name="Atanasova L."/>
            <person name="Karlsson M."/>
            <person name="Huettel B."/>
            <person name="Barry K.W."/>
            <person name="Haridas S."/>
            <person name="Chen C."/>
            <person name="Bauer D."/>
            <person name="Andreopoulos W."/>
            <person name="Pangilinan J."/>
            <person name="LaButti K."/>
            <person name="Riley R."/>
            <person name="Lipzen A."/>
            <person name="Clum A."/>
            <person name="Drula E."/>
            <person name="Henrissat B."/>
            <person name="Kohler A."/>
            <person name="Grigoriev I.V."/>
            <person name="Martin F.M."/>
            <person name="Hacquard S."/>
        </authorList>
    </citation>
    <scope>NUCLEOTIDE SEQUENCE</scope>
    <source>
        <strain evidence="4">MPI-SDFR-AT-0117</strain>
    </source>
</reference>
<dbReference type="Gene3D" id="3.40.50.720">
    <property type="entry name" value="NAD(P)-binding Rossmann-like Domain"/>
    <property type="match status" value="1"/>
</dbReference>
<name>A0A9P8VBV6_9PEZI</name>
<keyword evidence="5" id="KW-1185">Reference proteome</keyword>
<evidence type="ECO:0000259" key="3">
    <source>
        <dbReference type="Pfam" id="PF01370"/>
    </source>
</evidence>
<evidence type="ECO:0000313" key="4">
    <source>
        <dbReference type="EMBL" id="KAH6687197.1"/>
    </source>
</evidence>
<feature type="domain" description="NAD-dependent epimerase/dehydratase" evidence="3">
    <location>
        <begin position="15"/>
        <end position="137"/>
    </location>
</feature>
<comment type="caution">
    <text evidence="4">The sequence shown here is derived from an EMBL/GenBank/DDBJ whole genome shotgun (WGS) entry which is preliminary data.</text>
</comment>
<dbReference type="PANTHER" id="PTHR10366:SF562">
    <property type="entry name" value="ALDEHYDE REDUCTASE II (AFU_ORTHOLOGUE AFUA_1G11360)"/>
    <property type="match status" value="1"/>
</dbReference>
<dbReference type="SUPFAM" id="SSF51735">
    <property type="entry name" value="NAD(P)-binding Rossmann-fold domains"/>
    <property type="match status" value="1"/>
</dbReference>
<dbReference type="PANTHER" id="PTHR10366">
    <property type="entry name" value="NAD DEPENDENT EPIMERASE/DEHYDRATASE"/>
    <property type="match status" value="1"/>
</dbReference>
<comment type="similarity">
    <text evidence="2">Belongs to the NAD(P)-dependent epimerase/dehydratase family. Dihydroflavonol-4-reductase subfamily.</text>
</comment>
<dbReference type="Proteomes" id="UP000770015">
    <property type="component" value="Unassembled WGS sequence"/>
</dbReference>
<dbReference type="InterPro" id="IPR036291">
    <property type="entry name" value="NAD(P)-bd_dom_sf"/>
</dbReference>
<protein>
    <recommendedName>
        <fullName evidence="3">NAD-dependent epimerase/dehydratase domain-containing protein</fullName>
    </recommendedName>
</protein>
<organism evidence="4 5">
    <name type="scientific">Plectosphaerella plurivora</name>
    <dbReference type="NCBI Taxonomy" id="936078"/>
    <lineage>
        <taxon>Eukaryota</taxon>
        <taxon>Fungi</taxon>
        <taxon>Dikarya</taxon>
        <taxon>Ascomycota</taxon>
        <taxon>Pezizomycotina</taxon>
        <taxon>Sordariomycetes</taxon>
        <taxon>Hypocreomycetidae</taxon>
        <taxon>Glomerellales</taxon>
        <taxon>Plectosphaerellaceae</taxon>
        <taxon>Plectosphaerella</taxon>
    </lineage>
</organism>
<gene>
    <name evidence="4" type="ORF">F5X68DRAFT_117783</name>
</gene>
<dbReference type="InterPro" id="IPR001509">
    <property type="entry name" value="Epimerase_deHydtase"/>
</dbReference>
<proteinExistence type="inferred from homology"/>
<accession>A0A9P8VBV6</accession>
<dbReference type="EMBL" id="JAGSXJ010000011">
    <property type="protein sequence ID" value="KAH6687197.1"/>
    <property type="molecule type" value="Genomic_DNA"/>
</dbReference>
<evidence type="ECO:0000256" key="1">
    <source>
        <dbReference type="ARBA" id="ARBA00023002"/>
    </source>
</evidence>
<dbReference type="GO" id="GO:0016616">
    <property type="term" value="F:oxidoreductase activity, acting on the CH-OH group of donors, NAD or NADP as acceptor"/>
    <property type="evidence" value="ECO:0007669"/>
    <property type="project" value="TreeGrafter"/>
</dbReference>
<dbReference type="OrthoDB" id="2735536at2759"/>
<dbReference type="InterPro" id="IPR050425">
    <property type="entry name" value="NAD(P)_dehydrat-like"/>
</dbReference>
<sequence length="302" mass="33165">MANIQDLAIPKGSTVLITGVNGFMASHVADQFVQLGYKVRGTVRNVEKCAWLVAYFDQKYGKGHLELSPVPDMTVDDAYDEAVKGVSAFIHVASVVSIDPDPEKVIPTAVKSAVIAVEAAYREPSIKRFVLTSSSAASLPVDVQTLMDMDGGVLTQDSWSPDAQKLAYTPGPWDENHGFPVYSASKVEQELAVWKYQKENQERRPDLVVNTVLPKLTFGKSLDLVNQGHPSSSALIPMVFKGEPLPKIWIKPQYGVDVQDAGLLHVAAAILPDVKSERVFGFAQPFCWDDVLEILRKQCPDR</sequence>